<evidence type="ECO:0000256" key="1">
    <source>
        <dbReference type="SAM" id="MobiDB-lite"/>
    </source>
</evidence>
<accession>A0ABR4ZL06</accession>
<proteinExistence type="predicted"/>
<dbReference type="Proteomes" id="UP000031364">
    <property type="component" value="Unassembled WGS sequence"/>
</dbReference>
<feature type="compositionally biased region" description="Basic and acidic residues" evidence="1">
    <location>
        <begin position="132"/>
        <end position="146"/>
    </location>
</feature>
<name>A0ABR4ZL06_9NOCA</name>
<dbReference type="RefSeq" id="WP_043665452.1">
    <property type="nucleotide sequence ID" value="NZ_BDCI01000041.1"/>
</dbReference>
<keyword evidence="3" id="KW-1185">Reference proteome</keyword>
<evidence type="ECO:0000313" key="3">
    <source>
        <dbReference type="Proteomes" id="UP000031364"/>
    </source>
</evidence>
<evidence type="ECO:0000313" key="2">
    <source>
        <dbReference type="EMBL" id="KIA65900.1"/>
    </source>
</evidence>
<organism evidence="2 3">
    <name type="scientific">Nocardia vulneris</name>
    <dbReference type="NCBI Taxonomy" id="1141657"/>
    <lineage>
        <taxon>Bacteria</taxon>
        <taxon>Bacillati</taxon>
        <taxon>Actinomycetota</taxon>
        <taxon>Actinomycetes</taxon>
        <taxon>Mycobacteriales</taxon>
        <taxon>Nocardiaceae</taxon>
        <taxon>Nocardia</taxon>
    </lineage>
</organism>
<sequence>MNVGFALQDPGRADRTTVWHNAIDRLMAFEVRMLESRVGFENASVVAVERVVRALGLGAEPAVTGPADHESSSALGYFVSSQVQVIRDIAIAQHDYAKRLMIAARPLLTEELFADLWLGFRNSGRTPRVRVRRDNPTRVELSEPTERQVANQDS</sequence>
<feature type="region of interest" description="Disordered" evidence="1">
    <location>
        <begin position="128"/>
        <end position="154"/>
    </location>
</feature>
<reference evidence="2 3" key="1">
    <citation type="journal article" date="2014" name="Int. J. Syst. Evol. Microbiol.">
        <title>Nocardia vulneris sp. nov., isolated from wounds of human patients in North America.</title>
        <authorList>
            <person name="Lasker B.A."/>
            <person name="Bell M."/>
            <person name="Klenk H.P."/>
            <person name="Sproer C."/>
            <person name="Schumann C."/>
            <person name="Schumann P."/>
            <person name="Brown J.M."/>
        </authorList>
    </citation>
    <scope>NUCLEOTIDE SEQUENCE [LARGE SCALE GENOMIC DNA]</scope>
    <source>
        <strain evidence="2 3">W9851</strain>
    </source>
</reference>
<protein>
    <submittedName>
        <fullName evidence="2">Uncharacterized protein</fullName>
    </submittedName>
</protein>
<comment type="caution">
    <text evidence="2">The sequence shown here is derived from an EMBL/GenBank/DDBJ whole genome shotgun (WGS) entry which is preliminary data.</text>
</comment>
<dbReference type="EMBL" id="JNFP01000005">
    <property type="protein sequence ID" value="KIA65900.1"/>
    <property type="molecule type" value="Genomic_DNA"/>
</dbReference>
<gene>
    <name evidence="2" type="ORF">FG87_05455</name>
</gene>